<dbReference type="SUPFAM" id="SSF53041">
    <property type="entry name" value="Resolvase-like"/>
    <property type="match status" value="1"/>
</dbReference>
<evidence type="ECO:0000313" key="6">
    <source>
        <dbReference type="EMBL" id="PPH76724.1"/>
    </source>
</evidence>
<evidence type="ECO:0000256" key="3">
    <source>
        <dbReference type="ARBA" id="ARBA00023172"/>
    </source>
</evidence>
<name>A0ABD6W8T7_RATRA</name>
<dbReference type="InterPro" id="IPR009057">
    <property type="entry name" value="Homeodomain-like_sf"/>
</dbReference>
<dbReference type="Proteomes" id="UP000239698">
    <property type="component" value="Unassembled WGS sequence"/>
</dbReference>
<dbReference type="AlphaFoldDB" id="A0ABD6W8T7"/>
<dbReference type="Gene3D" id="3.40.50.1390">
    <property type="entry name" value="Resolvase, N-terminal catalytic domain"/>
    <property type="match status" value="1"/>
</dbReference>
<evidence type="ECO:0000313" key="8">
    <source>
        <dbReference type="Proteomes" id="UP000239698"/>
    </source>
</evidence>
<dbReference type="GeneID" id="49821155"/>
<dbReference type="PANTHER" id="PTHR30461:SF2">
    <property type="entry name" value="SERINE RECOMBINASE PINE-RELATED"/>
    <property type="match status" value="1"/>
</dbReference>
<reference evidence="7 8" key="1">
    <citation type="submission" date="2018-02" db="EMBL/GenBank/DDBJ databases">
        <title>Bacteriophage NCPPB3778 and a type I-E CRISPR drive the evolution of the US Biological Select Agent, Rathayibacter toxicus.</title>
        <authorList>
            <person name="Davis E.W.II."/>
            <person name="Tabima J.F."/>
            <person name="Weisberg A.J."/>
            <person name="Lopes L.D."/>
            <person name="Wiseman M.S."/>
            <person name="Wiseman M.S."/>
            <person name="Pupko T."/>
            <person name="Belcher M.S."/>
            <person name="Sechler A.J."/>
            <person name="Tancos M.A."/>
            <person name="Schroeder B.K."/>
            <person name="Murray T.D."/>
            <person name="Luster D.G."/>
            <person name="Schneider W.L."/>
            <person name="Rogers E."/>
            <person name="Andreote F.D."/>
            <person name="Grunwald N.J."/>
            <person name="Putnam M.L."/>
            <person name="Chang J.H."/>
        </authorList>
    </citation>
    <scope>NUCLEOTIDE SEQUENCE [LARGE SCALE GENOMIC DNA]</scope>
    <source>
        <strain evidence="6 8">AY1D6</strain>
        <strain evidence="5 7">AY1I9</strain>
    </source>
</reference>
<dbReference type="SMART" id="SM00857">
    <property type="entry name" value="Resolvase"/>
    <property type="match status" value="1"/>
</dbReference>
<keyword evidence="8" id="KW-1185">Reference proteome</keyword>
<evidence type="ECO:0000259" key="4">
    <source>
        <dbReference type="PROSITE" id="PS51736"/>
    </source>
</evidence>
<evidence type="ECO:0000313" key="5">
    <source>
        <dbReference type="EMBL" id="PPF14353.1"/>
    </source>
</evidence>
<dbReference type="CDD" id="cd03768">
    <property type="entry name" value="SR_ResInv"/>
    <property type="match status" value="1"/>
</dbReference>
<dbReference type="InterPro" id="IPR006119">
    <property type="entry name" value="Resolv_N"/>
</dbReference>
<proteinExistence type="inferred from homology"/>
<comment type="caution">
    <text evidence="5">The sequence shown here is derived from an EMBL/GenBank/DDBJ whole genome shotgun (WGS) entry which is preliminary data.</text>
</comment>
<accession>A0ABD6W8T7</accession>
<dbReference type="Proteomes" id="UP000237881">
    <property type="component" value="Unassembled WGS sequence"/>
</dbReference>
<dbReference type="InterPro" id="IPR036162">
    <property type="entry name" value="Resolvase-like_N_sf"/>
</dbReference>
<dbReference type="KEGG" id="rry:C1O28_11765"/>
<dbReference type="EMBL" id="PSVT01000015">
    <property type="protein sequence ID" value="PPH76724.1"/>
    <property type="molecule type" value="Genomic_DNA"/>
</dbReference>
<protein>
    <submittedName>
        <fullName evidence="5">Recombinase family protein</fullName>
    </submittedName>
</protein>
<dbReference type="GO" id="GO:0003677">
    <property type="term" value="F:DNA binding"/>
    <property type="evidence" value="ECO:0007669"/>
    <property type="project" value="UniProtKB-KW"/>
</dbReference>
<dbReference type="Pfam" id="PF00239">
    <property type="entry name" value="Resolvase"/>
    <property type="match status" value="1"/>
</dbReference>
<evidence type="ECO:0000256" key="2">
    <source>
        <dbReference type="ARBA" id="ARBA00023125"/>
    </source>
</evidence>
<keyword evidence="3" id="KW-0233">DNA recombination</keyword>
<dbReference type="Gene3D" id="1.10.10.60">
    <property type="entry name" value="Homeodomain-like"/>
    <property type="match status" value="1"/>
</dbReference>
<dbReference type="InterPro" id="IPR050639">
    <property type="entry name" value="SSR_resolvase"/>
</dbReference>
<dbReference type="SUPFAM" id="SSF46689">
    <property type="entry name" value="Homeodomain-like"/>
    <property type="match status" value="1"/>
</dbReference>
<feature type="domain" description="Resolvase/invertase-type recombinase catalytic" evidence="4">
    <location>
        <begin position="3"/>
        <end position="138"/>
    </location>
</feature>
<dbReference type="PANTHER" id="PTHR30461">
    <property type="entry name" value="DNA-INVERTASE FROM LAMBDOID PROPHAGE"/>
    <property type="match status" value="1"/>
</dbReference>
<dbReference type="GO" id="GO:0006310">
    <property type="term" value="P:DNA recombination"/>
    <property type="evidence" value="ECO:0007669"/>
    <property type="project" value="UniProtKB-KW"/>
</dbReference>
<evidence type="ECO:0000256" key="1">
    <source>
        <dbReference type="ARBA" id="ARBA00009913"/>
    </source>
</evidence>
<keyword evidence="2" id="KW-0238">DNA-binding</keyword>
<organism evidence="5 7">
    <name type="scientific">Rathayibacter rathayi</name>
    <name type="common">Corynebacterium rathayi</name>
    <dbReference type="NCBI Taxonomy" id="33887"/>
    <lineage>
        <taxon>Bacteria</taxon>
        <taxon>Bacillati</taxon>
        <taxon>Actinomycetota</taxon>
        <taxon>Actinomycetes</taxon>
        <taxon>Micrococcales</taxon>
        <taxon>Microbacteriaceae</taxon>
        <taxon>Rathayibacter</taxon>
    </lineage>
</organism>
<evidence type="ECO:0000313" key="7">
    <source>
        <dbReference type="Proteomes" id="UP000237881"/>
    </source>
</evidence>
<comment type="similarity">
    <text evidence="1">Belongs to the site-specific recombinase resolvase family.</text>
</comment>
<dbReference type="RefSeq" id="WP_097168026.1">
    <property type="nucleotide sequence ID" value="NZ_CP028129.1"/>
</dbReference>
<dbReference type="PROSITE" id="PS51736">
    <property type="entry name" value="RECOMBINASES_3"/>
    <property type="match status" value="1"/>
</dbReference>
<dbReference type="EMBL" id="PSUL01000012">
    <property type="protein sequence ID" value="PPF14353.1"/>
    <property type="molecule type" value="Genomic_DNA"/>
</dbReference>
<sequence length="224" mass="23643">MANVIGYARVSAGGQNSAAQEAELVAAGAVRVFVDHSESSRIADRPQWLACLDCLRDGDTLFVCRLDRLGGSERIVIETLSDLERRGVNIRSLTEPAIDTTTPMGRALFAVVAVFAQLRVDTTRENTMRGLERARSRGRHGGRPSVMTQERTAEALRMRTQGASLARIASVLGVGASSVSRALARFDEDAAAPMGRCATPIVRSGGGADGDGGEGGAVVEFAGR</sequence>
<gene>
    <name evidence="5" type="ORF">C5C04_07075</name>
    <name evidence="6" type="ORF">C5C40_08605</name>
</gene>